<proteinExistence type="predicted"/>
<sequence length="94" mass="10783">MPQQSSHVLDRTSDPAEYLCAFDFGIWWNIHGNVNNSFIQSTSKSSSTVCSWVLELKWTPNVFSNKCTLPHQSLYTPIPICKDDDNNDINNYKQ</sequence>
<reference evidence="1" key="2">
    <citation type="journal article" date="2015" name="Fish Shellfish Immunol.">
        <title>Early steps in the European eel (Anguilla anguilla)-Vibrio vulnificus interaction in the gills: Role of the RtxA13 toxin.</title>
        <authorList>
            <person name="Callol A."/>
            <person name="Pajuelo D."/>
            <person name="Ebbesson L."/>
            <person name="Teles M."/>
            <person name="MacKenzie S."/>
            <person name="Amaro C."/>
        </authorList>
    </citation>
    <scope>NUCLEOTIDE SEQUENCE</scope>
</reference>
<dbReference type="EMBL" id="GBXM01103751">
    <property type="protein sequence ID" value="JAH04826.1"/>
    <property type="molecule type" value="Transcribed_RNA"/>
</dbReference>
<protein>
    <submittedName>
        <fullName evidence="1">Uncharacterized protein</fullName>
    </submittedName>
</protein>
<evidence type="ECO:0000313" key="1">
    <source>
        <dbReference type="EMBL" id="JAH04826.1"/>
    </source>
</evidence>
<accession>A0A0E9PJN3</accession>
<dbReference type="AlphaFoldDB" id="A0A0E9PJN3"/>
<organism evidence="1">
    <name type="scientific">Anguilla anguilla</name>
    <name type="common">European freshwater eel</name>
    <name type="synonym">Muraena anguilla</name>
    <dbReference type="NCBI Taxonomy" id="7936"/>
    <lineage>
        <taxon>Eukaryota</taxon>
        <taxon>Metazoa</taxon>
        <taxon>Chordata</taxon>
        <taxon>Craniata</taxon>
        <taxon>Vertebrata</taxon>
        <taxon>Euteleostomi</taxon>
        <taxon>Actinopterygii</taxon>
        <taxon>Neopterygii</taxon>
        <taxon>Teleostei</taxon>
        <taxon>Anguilliformes</taxon>
        <taxon>Anguillidae</taxon>
        <taxon>Anguilla</taxon>
    </lineage>
</organism>
<reference evidence="1" key="1">
    <citation type="submission" date="2014-11" db="EMBL/GenBank/DDBJ databases">
        <authorList>
            <person name="Amaro Gonzalez C."/>
        </authorList>
    </citation>
    <scope>NUCLEOTIDE SEQUENCE</scope>
</reference>
<name>A0A0E9PJN3_ANGAN</name>